<evidence type="ECO:0000256" key="12">
    <source>
        <dbReference type="PIRNR" id="PIRNR015601"/>
    </source>
</evidence>
<dbReference type="GO" id="GO:0005737">
    <property type="term" value="C:cytoplasm"/>
    <property type="evidence" value="ECO:0007669"/>
    <property type="project" value="UniProtKB-SubCell"/>
</dbReference>
<dbReference type="SUPFAM" id="SSF75217">
    <property type="entry name" value="alpha/beta knot"/>
    <property type="match status" value="1"/>
</dbReference>
<evidence type="ECO:0000313" key="15">
    <source>
        <dbReference type="EMBL" id="SDM66887.1"/>
    </source>
</evidence>
<dbReference type="InterPro" id="IPR046886">
    <property type="entry name" value="RsmE_MTase_dom"/>
</dbReference>
<dbReference type="Gene3D" id="3.40.1280.10">
    <property type="match status" value="1"/>
</dbReference>
<dbReference type="CDD" id="cd18084">
    <property type="entry name" value="RsmE-like"/>
    <property type="match status" value="1"/>
</dbReference>
<keyword evidence="6 12" id="KW-0698">rRNA processing</keyword>
<evidence type="ECO:0000256" key="2">
    <source>
        <dbReference type="ARBA" id="ARBA00005528"/>
    </source>
</evidence>
<evidence type="ECO:0000256" key="8">
    <source>
        <dbReference type="ARBA" id="ARBA00022679"/>
    </source>
</evidence>
<comment type="function">
    <text evidence="10 12">Specifically methylates the N3 position of the uracil ring of uridine 1498 (m3U1498) in 16S rRNA. Acts on the fully assembled 30S ribosomal subunit.</text>
</comment>
<dbReference type="STRING" id="258515.SAMN05192585_10346"/>
<dbReference type="InterPro" id="IPR029026">
    <property type="entry name" value="tRNA_m1G_MTases_N"/>
</dbReference>
<dbReference type="NCBIfam" id="TIGR00046">
    <property type="entry name" value="RsmE family RNA methyltransferase"/>
    <property type="match status" value="1"/>
</dbReference>
<dbReference type="NCBIfam" id="NF008692">
    <property type="entry name" value="PRK11713.1-5"/>
    <property type="match status" value="1"/>
</dbReference>
<dbReference type="EC" id="2.1.1.193" evidence="3 12"/>
<evidence type="ECO:0000256" key="10">
    <source>
        <dbReference type="ARBA" id="ARBA00025699"/>
    </source>
</evidence>
<evidence type="ECO:0000256" key="9">
    <source>
        <dbReference type="ARBA" id="ARBA00022691"/>
    </source>
</evidence>
<keyword evidence="9 12" id="KW-0949">S-adenosyl-L-methionine</keyword>
<dbReference type="GO" id="GO:0070042">
    <property type="term" value="F:rRNA (uridine-N3-)-methyltransferase activity"/>
    <property type="evidence" value="ECO:0007669"/>
    <property type="project" value="TreeGrafter"/>
</dbReference>
<dbReference type="Pfam" id="PF04452">
    <property type="entry name" value="Methyltrans_RNA"/>
    <property type="match status" value="1"/>
</dbReference>
<evidence type="ECO:0000259" key="13">
    <source>
        <dbReference type="Pfam" id="PF04452"/>
    </source>
</evidence>
<reference evidence="15 16" key="1">
    <citation type="submission" date="2016-10" db="EMBL/GenBank/DDBJ databases">
        <authorList>
            <person name="de Groot N.N."/>
        </authorList>
    </citation>
    <scope>NUCLEOTIDE SEQUENCE [LARGE SCALE GENOMIC DNA]</scope>
    <source>
        <strain evidence="15 16">CGMCC 1.5012</strain>
    </source>
</reference>
<accession>A0A1G9V486</accession>
<evidence type="ECO:0000256" key="4">
    <source>
        <dbReference type="ARBA" id="ARBA00013673"/>
    </source>
</evidence>
<dbReference type="OrthoDB" id="9815641at2"/>
<dbReference type="SUPFAM" id="SSF88697">
    <property type="entry name" value="PUA domain-like"/>
    <property type="match status" value="1"/>
</dbReference>
<keyword evidence="8 12" id="KW-0808">Transferase</keyword>
<dbReference type="InterPro" id="IPR029028">
    <property type="entry name" value="Alpha/beta_knot_MTases"/>
</dbReference>
<dbReference type="GO" id="GO:0070475">
    <property type="term" value="P:rRNA base methylation"/>
    <property type="evidence" value="ECO:0007669"/>
    <property type="project" value="TreeGrafter"/>
</dbReference>
<proteinExistence type="inferred from homology"/>
<evidence type="ECO:0000259" key="14">
    <source>
        <dbReference type="Pfam" id="PF20260"/>
    </source>
</evidence>
<evidence type="ECO:0000256" key="3">
    <source>
        <dbReference type="ARBA" id="ARBA00012328"/>
    </source>
</evidence>
<dbReference type="InterPro" id="IPR046887">
    <property type="entry name" value="RsmE_PUA-like"/>
</dbReference>
<feature type="domain" description="Ribosomal RNA small subunit methyltransferase E PUA-like" evidence="14">
    <location>
        <begin position="16"/>
        <end position="61"/>
    </location>
</feature>
<keyword evidence="16" id="KW-1185">Reference proteome</keyword>
<evidence type="ECO:0000256" key="5">
    <source>
        <dbReference type="ARBA" id="ARBA00022490"/>
    </source>
</evidence>
<evidence type="ECO:0000256" key="1">
    <source>
        <dbReference type="ARBA" id="ARBA00004496"/>
    </source>
</evidence>
<dbReference type="EMBL" id="FNID01000003">
    <property type="protein sequence ID" value="SDM66887.1"/>
    <property type="molecule type" value="Genomic_DNA"/>
</dbReference>
<dbReference type="PANTHER" id="PTHR30027:SF3">
    <property type="entry name" value="16S RRNA (URACIL(1498)-N(3))-METHYLTRANSFERASE"/>
    <property type="match status" value="1"/>
</dbReference>
<name>A0A1G9V486_9FIRM</name>
<protein>
    <recommendedName>
        <fullName evidence="4 12">Ribosomal RNA small subunit methyltransferase E</fullName>
        <ecNumber evidence="3 12">2.1.1.193</ecNumber>
    </recommendedName>
</protein>
<dbReference type="PANTHER" id="PTHR30027">
    <property type="entry name" value="RIBOSOMAL RNA SMALL SUBUNIT METHYLTRANSFERASE E"/>
    <property type="match status" value="1"/>
</dbReference>
<organism evidence="15 16">
    <name type="scientific">Acetanaerobacterium elongatum</name>
    <dbReference type="NCBI Taxonomy" id="258515"/>
    <lineage>
        <taxon>Bacteria</taxon>
        <taxon>Bacillati</taxon>
        <taxon>Bacillota</taxon>
        <taxon>Clostridia</taxon>
        <taxon>Eubacteriales</taxon>
        <taxon>Oscillospiraceae</taxon>
        <taxon>Acetanaerobacterium</taxon>
    </lineage>
</organism>
<comment type="subcellular location">
    <subcellularLocation>
        <location evidence="1 12">Cytoplasm</location>
    </subcellularLocation>
</comment>
<evidence type="ECO:0000256" key="11">
    <source>
        <dbReference type="ARBA" id="ARBA00047944"/>
    </source>
</evidence>
<keyword evidence="5 12" id="KW-0963">Cytoplasm</keyword>
<dbReference type="Pfam" id="PF20260">
    <property type="entry name" value="PUA_4"/>
    <property type="match status" value="1"/>
</dbReference>
<sequence>MPRFFVKEVTKTTAMLQGEDAAHAIKSLRMRTGEELTLCDEMGVDHQCVITAVSPDCVQLNVIKSKPNTAELPSQVSLYQALPKGDKLETIVQKAVELGVYDITPVLTSRCISRPDDKSMNKRLERLNRIALEAAKQCGRGIVPRVHPLISYSEALRQMQKAAVPILCYEGGGESLGKILEKGTGGAIAVCIGSEGGFSPEEASQAQSIGIAAATLGSRILRTETAPLFALSVISFLLETR</sequence>
<evidence type="ECO:0000256" key="7">
    <source>
        <dbReference type="ARBA" id="ARBA00022603"/>
    </source>
</evidence>
<feature type="domain" description="Ribosomal RNA small subunit methyltransferase E methyltransferase" evidence="13">
    <location>
        <begin position="71"/>
        <end position="235"/>
    </location>
</feature>
<dbReference type="PIRSF" id="PIRSF015601">
    <property type="entry name" value="MTase_slr0722"/>
    <property type="match status" value="1"/>
</dbReference>
<dbReference type="Proteomes" id="UP000199182">
    <property type="component" value="Unassembled WGS sequence"/>
</dbReference>
<comment type="similarity">
    <text evidence="2 12">Belongs to the RNA methyltransferase RsmE family.</text>
</comment>
<dbReference type="InterPro" id="IPR015947">
    <property type="entry name" value="PUA-like_sf"/>
</dbReference>
<comment type="catalytic activity">
    <reaction evidence="11 12">
        <text>uridine(1498) in 16S rRNA + S-adenosyl-L-methionine = N(3)-methyluridine(1498) in 16S rRNA + S-adenosyl-L-homocysteine + H(+)</text>
        <dbReference type="Rhea" id="RHEA:42920"/>
        <dbReference type="Rhea" id="RHEA-COMP:10283"/>
        <dbReference type="Rhea" id="RHEA-COMP:10284"/>
        <dbReference type="ChEBI" id="CHEBI:15378"/>
        <dbReference type="ChEBI" id="CHEBI:57856"/>
        <dbReference type="ChEBI" id="CHEBI:59789"/>
        <dbReference type="ChEBI" id="CHEBI:65315"/>
        <dbReference type="ChEBI" id="CHEBI:74502"/>
        <dbReference type="EC" id="2.1.1.193"/>
    </reaction>
</comment>
<evidence type="ECO:0000256" key="6">
    <source>
        <dbReference type="ARBA" id="ARBA00022552"/>
    </source>
</evidence>
<keyword evidence="7 12" id="KW-0489">Methyltransferase</keyword>
<evidence type="ECO:0000313" key="16">
    <source>
        <dbReference type="Proteomes" id="UP000199182"/>
    </source>
</evidence>
<dbReference type="AlphaFoldDB" id="A0A1G9V486"/>
<dbReference type="RefSeq" id="WP_092637763.1">
    <property type="nucleotide sequence ID" value="NZ_FNID01000003.1"/>
</dbReference>
<dbReference type="InterPro" id="IPR006700">
    <property type="entry name" value="RsmE"/>
</dbReference>
<gene>
    <name evidence="15" type="ORF">SAMN05192585_10346</name>
</gene>